<accession>A0A2K1J7F9</accession>
<feature type="region of interest" description="Disordered" evidence="1">
    <location>
        <begin position="1"/>
        <end position="21"/>
    </location>
</feature>
<protein>
    <submittedName>
        <fullName evidence="2 3">Uncharacterized protein</fullName>
    </submittedName>
</protein>
<sequence>MLPTRSFRDKHHHQERKGTAFSSRGIEKELRFAKRKCFDFLKRFENSALSILMWKVFNLPTLKCKLRTRQTSTQRLKSEIYLGHLDRIYFWAEKCKGELIHNWSDEDECRGIKLLQYCQSLASTFSPNPSRASTSAPEHSPPQLCNAAHSHK</sequence>
<proteinExistence type="predicted"/>
<evidence type="ECO:0000313" key="3">
    <source>
        <dbReference type="EnsemblPlants" id="PAC:32985506.CDS.1"/>
    </source>
</evidence>
<dbReference type="AlphaFoldDB" id="A0A2K1J7F9"/>
<reference evidence="2 4" key="1">
    <citation type="journal article" date="2008" name="Science">
        <title>The Physcomitrella genome reveals evolutionary insights into the conquest of land by plants.</title>
        <authorList>
            <person name="Rensing S."/>
            <person name="Lang D."/>
            <person name="Zimmer A."/>
            <person name="Terry A."/>
            <person name="Salamov A."/>
            <person name="Shapiro H."/>
            <person name="Nishiyama T."/>
            <person name="Perroud P.-F."/>
            <person name="Lindquist E."/>
            <person name="Kamisugi Y."/>
            <person name="Tanahashi T."/>
            <person name="Sakakibara K."/>
            <person name="Fujita T."/>
            <person name="Oishi K."/>
            <person name="Shin-I T."/>
            <person name="Kuroki Y."/>
            <person name="Toyoda A."/>
            <person name="Suzuki Y."/>
            <person name="Hashimoto A."/>
            <person name="Yamaguchi K."/>
            <person name="Sugano A."/>
            <person name="Kohara Y."/>
            <person name="Fujiyama A."/>
            <person name="Anterola A."/>
            <person name="Aoki S."/>
            <person name="Ashton N."/>
            <person name="Barbazuk W.B."/>
            <person name="Barker E."/>
            <person name="Bennetzen J."/>
            <person name="Bezanilla M."/>
            <person name="Blankenship R."/>
            <person name="Cho S.H."/>
            <person name="Dutcher S."/>
            <person name="Estelle M."/>
            <person name="Fawcett J.A."/>
            <person name="Gundlach H."/>
            <person name="Hanada K."/>
            <person name="Heyl A."/>
            <person name="Hicks K.A."/>
            <person name="Hugh J."/>
            <person name="Lohr M."/>
            <person name="Mayer K."/>
            <person name="Melkozernov A."/>
            <person name="Murata T."/>
            <person name="Nelson D."/>
            <person name="Pils B."/>
            <person name="Prigge M."/>
            <person name="Reiss B."/>
            <person name="Renner T."/>
            <person name="Rombauts S."/>
            <person name="Rushton P."/>
            <person name="Sanderfoot A."/>
            <person name="Schween G."/>
            <person name="Shiu S.-H."/>
            <person name="Stueber K."/>
            <person name="Theodoulou F.L."/>
            <person name="Tu H."/>
            <person name="Van de Peer Y."/>
            <person name="Verrier P.J."/>
            <person name="Waters E."/>
            <person name="Wood A."/>
            <person name="Yang L."/>
            <person name="Cove D."/>
            <person name="Cuming A."/>
            <person name="Hasebe M."/>
            <person name="Lucas S."/>
            <person name="Mishler D.B."/>
            <person name="Reski R."/>
            <person name="Grigoriev I."/>
            <person name="Quatrano R.S."/>
            <person name="Boore J.L."/>
        </authorList>
    </citation>
    <scope>NUCLEOTIDE SEQUENCE [LARGE SCALE GENOMIC DNA]</scope>
    <source>
        <strain evidence="3 4">cv. Gransden 2004</strain>
    </source>
</reference>
<evidence type="ECO:0000313" key="2">
    <source>
        <dbReference type="EMBL" id="PNR37475.1"/>
    </source>
</evidence>
<evidence type="ECO:0000256" key="1">
    <source>
        <dbReference type="SAM" id="MobiDB-lite"/>
    </source>
</evidence>
<gene>
    <name evidence="2" type="ORF">PHYPA_020584</name>
</gene>
<reference evidence="2 4" key="2">
    <citation type="journal article" date="2018" name="Plant J.">
        <title>The Physcomitrella patens chromosome-scale assembly reveals moss genome structure and evolution.</title>
        <authorList>
            <person name="Lang D."/>
            <person name="Ullrich K.K."/>
            <person name="Murat F."/>
            <person name="Fuchs J."/>
            <person name="Jenkins J."/>
            <person name="Haas F.B."/>
            <person name="Piednoel M."/>
            <person name="Gundlach H."/>
            <person name="Van Bel M."/>
            <person name="Meyberg R."/>
            <person name="Vives C."/>
            <person name="Morata J."/>
            <person name="Symeonidi A."/>
            <person name="Hiss M."/>
            <person name="Muchero W."/>
            <person name="Kamisugi Y."/>
            <person name="Saleh O."/>
            <person name="Blanc G."/>
            <person name="Decker E.L."/>
            <person name="van Gessel N."/>
            <person name="Grimwood J."/>
            <person name="Hayes R.D."/>
            <person name="Graham S.W."/>
            <person name="Gunter L.E."/>
            <person name="McDaniel S.F."/>
            <person name="Hoernstein S.N.W."/>
            <person name="Larsson A."/>
            <person name="Li F.W."/>
            <person name="Perroud P.F."/>
            <person name="Phillips J."/>
            <person name="Ranjan P."/>
            <person name="Rokshar D.S."/>
            <person name="Rothfels C.J."/>
            <person name="Schneider L."/>
            <person name="Shu S."/>
            <person name="Stevenson D.W."/>
            <person name="Thummler F."/>
            <person name="Tillich M."/>
            <person name="Villarreal Aguilar J.C."/>
            <person name="Widiez T."/>
            <person name="Wong G.K."/>
            <person name="Wymore A."/>
            <person name="Zhang Y."/>
            <person name="Zimmer A.D."/>
            <person name="Quatrano R.S."/>
            <person name="Mayer K.F.X."/>
            <person name="Goodstein D."/>
            <person name="Casacuberta J.M."/>
            <person name="Vandepoele K."/>
            <person name="Reski R."/>
            <person name="Cuming A.C."/>
            <person name="Tuskan G.A."/>
            <person name="Maumus F."/>
            <person name="Salse J."/>
            <person name="Schmutz J."/>
            <person name="Rensing S.A."/>
        </authorList>
    </citation>
    <scope>NUCLEOTIDE SEQUENCE [LARGE SCALE GENOMIC DNA]</scope>
    <source>
        <strain evidence="3 4">cv. Gransden 2004</strain>
    </source>
</reference>
<feature type="region of interest" description="Disordered" evidence="1">
    <location>
        <begin position="128"/>
        <end position="152"/>
    </location>
</feature>
<organism evidence="2">
    <name type="scientific">Physcomitrium patens</name>
    <name type="common">Spreading-leaved earth moss</name>
    <name type="synonym">Physcomitrella patens</name>
    <dbReference type="NCBI Taxonomy" id="3218"/>
    <lineage>
        <taxon>Eukaryota</taxon>
        <taxon>Viridiplantae</taxon>
        <taxon>Streptophyta</taxon>
        <taxon>Embryophyta</taxon>
        <taxon>Bryophyta</taxon>
        <taxon>Bryophytina</taxon>
        <taxon>Bryopsida</taxon>
        <taxon>Funariidae</taxon>
        <taxon>Funariales</taxon>
        <taxon>Funariaceae</taxon>
        <taxon>Physcomitrium</taxon>
    </lineage>
</organism>
<name>A0A2K1J7F9_PHYPA</name>
<dbReference type="EMBL" id="ABEU02000016">
    <property type="protein sequence ID" value="PNR37475.1"/>
    <property type="molecule type" value="Genomic_DNA"/>
</dbReference>
<dbReference type="Proteomes" id="UP000006727">
    <property type="component" value="Chromosome 16"/>
</dbReference>
<reference evidence="3" key="3">
    <citation type="submission" date="2020-12" db="UniProtKB">
        <authorList>
            <consortium name="EnsemblPlants"/>
        </authorList>
    </citation>
    <scope>IDENTIFICATION</scope>
</reference>
<keyword evidence="4" id="KW-1185">Reference proteome</keyword>
<dbReference type="Gramene" id="Pp3c16_6921V3.1">
    <property type="protein sequence ID" value="PAC:32985506.CDS.1"/>
    <property type="gene ID" value="Pp3c16_6921"/>
</dbReference>
<dbReference type="InParanoid" id="A0A2K1J7F9"/>
<dbReference type="EnsemblPlants" id="Pp3c16_6921V3.1">
    <property type="protein sequence ID" value="PAC:32985506.CDS.1"/>
    <property type="gene ID" value="Pp3c16_6921"/>
</dbReference>
<evidence type="ECO:0000313" key="4">
    <source>
        <dbReference type="Proteomes" id="UP000006727"/>
    </source>
</evidence>
<feature type="compositionally biased region" description="Polar residues" evidence="1">
    <location>
        <begin position="128"/>
        <end position="137"/>
    </location>
</feature>